<dbReference type="RefSeq" id="WP_153554537.1">
    <property type="nucleotide sequence ID" value="NZ_WOYG01000001.1"/>
</dbReference>
<dbReference type="EMBL" id="WOYG01000001">
    <property type="protein sequence ID" value="NLV08680.1"/>
    <property type="molecule type" value="Genomic_DNA"/>
</dbReference>
<protein>
    <submittedName>
        <fullName evidence="2">Uncharacterized protein</fullName>
    </submittedName>
</protein>
<keyword evidence="1" id="KW-1133">Transmembrane helix</keyword>
<name>A0A847UB35_9EURY</name>
<gene>
    <name evidence="2" type="ORF">GOC74_01840</name>
</gene>
<feature type="transmembrane region" description="Helical" evidence="1">
    <location>
        <begin position="92"/>
        <end position="114"/>
    </location>
</feature>
<feature type="transmembrane region" description="Helical" evidence="1">
    <location>
        <begin position="67"/>
        <end position="85"/>
    </location>
</feature>
<feature type="transmembrane region" description="Helical" evidence="1">
    <location>
        <begin position="6"/>
        <end position="28"/>
    </location>
</feature>
<comment type="caution">
    <text evidence="2">The sequence shown here is derived from an EMBL/GenBank/DDBJ whole genome shotgun (WGS) entry which is preliminary data.</text>
</comment>
<organism evidence="2 3">
    <name type="scientific">Halomicrobium mukohataei</name>
    <dbReference type="NCBI Taxonomy" id="57705"/>
    <lineage>
        <taxon>Archaea</taxon>
        <taxon>Methanobacteriati</taxon>
        <taxon>Methanobacteriota</taxon>
        <taxon>Stenosarchaea group</taxon>
        <taxon>Halobacteria</taxon>
        <taxon>Halobacteriales</taxon>
        <taxon>Haloarculaceae</taxon>
        <taxon>Halomicrobium</taxon>
    </lineage>
</organism>
<dbReference type="Proteomes" id="UP000608662">
    <property type="component" value="Unassembled WGS sequence"/>
</dbReference>
<dbReference type="AlphaFoldDB" id="A0A847UB35"/>
<evidence type="ECO:0000256" key="1">
    <source>
        <dbReference type="SAM" id="Phobius"/>
    </source>
</evidence>
<reference evidence="2" key="1">
    <citation type="submission" date="2019-12" db="EMBL/GenBank/DDBJ databases">
        <title>Whole-genome sequence of Halomicrobium mukohataei pws1.</title>
        <authorList>
            <person name="Verma D.K."/>
            <person name="Gopal K."/>
            <person name="Prasad E.S."/>
        </authorList>
    </citation>
    <scope>NUCLEOTIDE SEQUENCE</scope>
    <source>
        <strain evidence="2">Pws1</strain>
    </source>
</reference>
<evidence type="ECO:0000313" key="2">
    <source>
        <dbReference type="EMBL" id="NLV08680.1"/>
    </source>
</evidence>
<accession>A0A847UB35</accession>
<proteinExistence type="predicted"/>
<evidence type="ECO:0000313" key="3">
    <source>
        <dbReference type="Proteomes" id="UP000608662"/>
    </source>
</evidence>
<dbReference type="GeneID" id="94360243"/>
<dbReference type="OrthoDB" id="205278at2157"/>
<sequence>MVLSGLVGSVVTFLVSLLIGGLGIYVGARVMTGDGDFEQAVWTALFAALGVGVVSLLVGWIPLLGGLLATVLGFFVYLGIINWRYPGGWIDAAGIALIAWLASVLVLTLVSPLLPGGVGALGVAGV</sequence>
<feature type="transmembrane region" description="Helical" evidence="1">
    <location>
        <begin position="40"/>
        <end position="61"/>
    </location>
</feature>
<keyword evidence="1" id="KW-0812">Transmembrane</keyword>
<keyword evidence="1" id="KW-0472">Membrane</keyword>